<dbReference type="PROSITE" id="PS51027">
    <property type="entry name" value="INTEGRASE_DBD"/>
    <property type="match status" value="1"/>
</dbReference>
<dbReference type="InterPro" id="IPR021109">
    <property type="entry name" value="Peptidase_aspartic_dom_sf"/>
</dbReference>
<keyword evidence="2" id="KW-0808">Transferase</keyword>
<keyword evidence="9" id="KW-0862">Zinc</keyword>
<dbReference type="Gene3D" id="2.40.70.10">
    <property type="entry name" value="Acid Proteases"/>
    <property type="match status" value="1"/>
</dbReference>
<dbReference type="GO" id="GO:0015074">
    <property type="term" value="P:DNA integration"/>
    <property type="evidence" value="ECO:0007669"/>
    <property type="project" value="UniProtKB-KW"/>
</dbReference>
<keyword evidence="6" id="KW-0255">Endonuclease</keyword>
<keyword evidence="16" id="KW-1185">Reference proteome</keyword>
<dbReference type="Pfam" id="PF00077">
    <property type="entry name" value="RVP"/>
    <property type="match status" value="1"/>
</dbReference>
<dbReference type="PANTHER" id="PTHR41694:SF4">
    <property type="entry name" value="ENDOGENOUS RETROVIRUS GROUP K MEMBER 10 POL PROTEIN-RELATED"/>
    <property type="match status" value="1"/>
</dbReference>
<dbReference type="GO" id="GO:0003677">
    <property type="term" value="F:DNA binding"/>
    <property type="evidence" value="ECO:0007669"/>
    <property type="project" value="UniProtKB-KW"/>
</dbReference>
<dbReference type="Ensembl" id="ENSCPVT00000006592.2">
    <property type="protein sequence ID" value="ENSCPVP00000006352.2"/>
    <property type="gene ID" value="ENSCPVG00000004663.2"/>
</dbReference>
<evidence type="ECO:0000256" key="13">
    <source>
        <dbReference type="ARBA" id="ARBA00023172"/>
    </source>
</evidence>
<evidence type="ECO:0000256" key="5">
    <source>
        <dbReference type="ARBA" id="ARBA00022723"/>
    </source>
</evidence>
<evidence type="ECO:0000256" key="14">
    <source>
        <dbReference type="ARBA" id="ARBA00023268"/>
    </source>
</evidence>
<accession>A0A8U8AVL5</accession>
<dbReference type="GO" id="GO:0006508">
    <property type="term" value="P:proteolysis"/>
    <property type="evidence" value="ECO:0007669"/>
    <property type="project" value="InterPro"/>
</dbReference>
<keyword evidence="10" id="KW-0229">DNA integration</keyword>
<dbReference type="InterPro" id="IPR036397">
    <property type="entry name" value="RNaseH_sf"/>
</dbReference>
<keyword evidence="8" id="KW-0378">Hydrolase</keyword>
<evidence type="ECO:0000313" key="16">
    <source>
        <dbReference type="Proteomes" id="UP000694382"/>
    </source>
</evidence>
<reference evidence="15" key="2">
    <citation type="submission" date="2025-09" db="UniProtKB">
        <authorList>
            <consortium name="Ensembl"/>
        </authorList>
    </citation>
    <scope>IDENTIFICATION</scope>
</reference>
<dbReference type="InterPro" id="IPR012337">
    <property type="entry name" value="RNaseH-like_sf"/>
</dbReference>
<dbReference type="GO" id="GO:0035613">
    <property type="term" value="F:RNA stem-loop binding"/>
    <property type="evidence" value="ECO:0007669"/>
    <property type="project" value="TreeGrafter"/>
</dbReference>
<dbReference type="Pfam" id="PF00552">
    <property type="entry name" value="IN_DBD_C"/>
    <property type="match status" value="1"/>
</dbReference>
<evidence type="ECO:0000256" key="8">
    <source>
        <dbReference type="ARBA" id="ARBA00022801"/>
    </source>
</evidence>
<dbReference type="GO" id="GO:0006310">
    <property type="term" value="P:DNA recombination"/>
    <property type="evidence" value="ECO:0007669"/>
    <property type="project" value="UniProtKB-KW"/>
</dbReference>
<dbReference type="Gene3D" id="3.30.420.10">
    <property type="entry name" value="Ribonuclease H-like superfamily/Ribonuclease H"/>
    <property type="match status" value="2"/>
</dbReference>
<evidence type="ECO:0000256" key="2">
    <source>
        <dbReference type="ARBA" id="ARBA00022679"/>
    </source>
</evidence>
<dbReference type="SUPFAM" id="SSF46919">
    <property type="entry name" value="N-terminal Zn binding domain of HIV integrase"/>
    <property type="match status" value="1"/>
</dbReference>
<dbReference type="PROSITE" id="PS50876">
    <property type="entry name" value="ZF_INTEGRASE"/>
    <property type="match status" value="1"/>
</dbReference>
<dbReference type="SUPFAM" id="SSF53098">
    <property type="entry name" value="Ribonuclease H-like"/>
    <property type="match status" value="2"/>
</dbReference>
<organism evidence="15 16">
    <name type="scientific">Geospiza parvula</name>
    <name type="common">Small tree-finch</name>
    <name type="synonym">Camarhynchus parvulus</name>
    <dbReference type="NCBI Taxonomy" id="87175"/>
    <lineage>
        <taxon>Eukaryota</taxon>
        <taxon>Metazoa</taxon>
        <taxon>Chordata</taxon>
        <taxon>Craniata</taxon>
        <taxon>Vertebrata</taxon>
        <taxon>Euteleostomi</taxon>
        <taxon>Archelosauria</taxon>
        <taxon>Archosauria</taxon>
        <taxon>Dinosauria</taxon>
        <taxon>Saurischia</taxon>
        <taxon>Theropoda</taxon>
        <taxon>Coelurosauria</taxon>
        <taxon>Aves</taxon>
        <taxon>Neognathae</taxon>
        <taxon>Neoaves</taxon>
        <taxon>Telluraves</taxon>
        <taxon>Australaves</taxon>
        <taxon>Passeriformes</taxon>
        <taxon>Thraupidae</taxon>
        <taxon>Camarhynchus</taxon>
    </lineage>
</organism>
<dbReference type="Gene3D" id="3.30.70.270">
    <property type="match status" value="2"/>
</dbReference>
<evidence type="ECO:0000256" key="4">
    <source>
        <dbReference type="ARBA" id="ARBA00022722"/>
    </source>
</evidence>
<evidence type="ECO:0000256" key="11">
    <source>
        <dbReference type="ARBA" id="ARBA00022918"/>
    </source>
</evidence>
<keyword evidence="13" id="KW-0233">DNA recombination</keyword>
<dbReference type="SUPFAM" id="SSF56672">
    <property type="entry name" value="DNA/RNA polymerases"/>
    <property type="match status" value="1"/>
</dbReference>
<dbReference type="AlphaFoldDB" id="A0A8C3Q651"/>
<dbReference type="InterPro" id="IPR001995">
    <property type="entry name" value="Peptidase_A2_cat"/>
</dbReference>
<dbReference type="Gene3D" id="1.10.10.200">
    <property type="match status" value="1"/>
</dbReference>
<dbReference type="InterPro" id="IPR036862">
    <property type="entry name" value="Integrase_C_dom_sf_retrovir"/>
</dbReference>
<dbReference type="InterPro" id="IPR003308">
    <property type="entry name" value="Integrase_Zn-bd_dom_N"/>
</dbReference>
<dbReference type="CDD" id="cd05482">
    <property type="entry name" value="HIV_retropepsin_like"/>
    <property type="match status" value="1"/>
</dbReference>
<dbReference type="InterPro" id="IPR018061">
    <property type="entry name" value="Retropepsins"/>
</dbReference>
<dbReference type="Pfam" id="PF00078">
    <property type="entry name" value="RVT_1"/>
    <property type="match status" value="1"/>
</dbReference>
<keyword evidence="11" id="KW-0695">RNA-directed DNA polymerase</keyword>
<dbReference type="PROSITE" id="PS50175">
    <property type="entry name" value="ASP_PROT_RETROV"/>
    <property type="match status" value="1"/>
</dbReference>
<evidence type="ECO:0000256" key="12">
    <source>
        <dbReference type="ARBA" id="ARBA00023125"/>
    </source>
</evidence>
<dbReference type="GO" id="GO:0004190">
    <property type="term" value="F:aspartic-type endopeptidase activity"/>
    <property type="evidence" value="ECO:0007669"/>
    <property type="project" value="InterPro"/>
</dbReference>
<protein>
    <submittedName>
        <fullName evidence="15">Uncharacterized protein</fullName>
    </submittedName>
</protein>
<name>A0A8C3Q651_GEOPR</name>
<dbReference type="SUPFAM" id="SSF50122">
    <property type="entry name" value="DNA-binding domain of retroviral integrase"/>
    <property type="match status" value="1"/>
</dbReference>
<evidence type="ECO:0000256" key="9">
    <source>
        <dbReference type="ARBA" id="ARBA00022833"/>
    </source>
</evidence>
<dbReference type="InterPro" id="IPR002156">
    <property type="entry name" value="RNaseH_domain"/>
</dbReference>
<dbReference type="PANTHER" id="PTHR41694">
    <property type="entry name" value="ENDOGENOUS RETROVIRUS GROUP K MEMBER POL PROTEIN"/>
    <property type="match status" value="1"/>
</dbReference>
<keyword evidence="14" id="KW-0511">Multifunctional enzyme</keyword>
<dbReference type="Gene3D" id="2.30.30.10">
    <property type="entry name" value="Integrase, C-terminal domain superfamily, retroviral"/>
    <property type="match status" value="1"/>
</dbReference>
<reference evidence="15" key="1">
    <citation type="submission" date="2025-08" db="UniProtKB">
        <authorList>
            <consortium name="Ensembl"/>
        </authorList>
    </citation>
    <scope>IDENTIFICATION</scope>
</reference>
<dbReference type="InterPro" id="IPR017856">
    <property type="entry name" value="Integrase-like_N"/>
</dbReference>
<evidence type="ECO:0000256" key="10">
    <source>
        <dbReference type="ARBA" id="ARBA00022908"/>
    </source>
</evidence>
<dbReference type="Pfam" id="PF00075">
    <property type="entry name" value="RNase_H"/>
    <property type="match status" value="1"/>
</dbReference>
<keyword evidence="3" id="KW-0548">Nucleotidyltransferase</keyword>
<keyword evidence="12" id="KW-0238">DNA-binding</keyword>
<keyword evidence="5" id="KW-0479">Metal-binding</keyword>
<comment type="similarity">
    <text evidence="1">Belongs to the beta type-B retroviral polymerase family. HERV class-II K(HML-2) pol subfamily.</text>
</comment>
<keyword evidence="4" id="KW-0540">Nuclease</keyword>
<evidence type="ECO:0000256" key="6">
    <source>
        <dbReference type="ARBA" id="ARBA00022759"/>
    </source>
</evidence>
<accession>A0A8C3Q651</accession>
<dbReference type="Pfam" id="PF00665">
    <property type="entry name" value="rve"/>
    <property type="match status" value="1"/>
</dbReference>
<sequence>MTPSDPEQFVLWLHCFHPPLFLPKGQIVAQAIPVPFLPESTKKQGPTVARVQVIGKDKPKIWCNVSGGGESKRIEMLVDTGADCTVIPVQDWPAQWPLQNVAGHVQGVGGMQLARQSKSIIQIEGPNGQLANIHPFVLDYSEPLLGRDLMAQWGVTIDIPDSPQHFCTAVIEQRPTQKLKWKTDKPVVVKQWPLSKQKIKALEELVAEQLKKGHIVETTSPWNSPVFVIQKADKKRWRLLHDLRQINNVIEDMGSPQPGMPSPTMLPQDWKLAVIDIKDCFFQIPLHPDDAPRFAFSVPTINMEAPMKRYHWTVLPQGLKVSPAICQWYVSSLLSPVRAAAEKAIIYHYVDDILVCAPNDDLLTHALDLTIDALIVAGFELQEKKIQKMPPWKYLGLEIGNRTIVPQKLEINPNIKTLADVHKLCGSLNWVRPWLGLTNEDLAPLFNLLKGGDDPGAPRSITPEARKALEKVQMAMSTRQVNRCRPNLPFKFIILGKLPHLHGIIFQWEEKQTPKAKDTPKKGQDQRGPLLIIEWVFLSHKRSKRMTKPQELIAELIRKARTRIRELAGCDFECIHIPIELKSGQNTMQILEQLLQENEVLQFALDSYSGQISVHRPAHNMFKQDVQFTLKLRSAQSRRPLKKALTVFTDASGRSHKSVMTWKDPQTQQWETDITEVEGSPQVSELAAVFRAFERFSEPFNLITDSAYVAGVVSRADQAILQEVSNIALFELLSKLVKLVTHREQPFYVMHVRSHTDLPGFIAEGNRRADALAAPAVMATLPNVFEQAKISHQLFHQNAPGLVRQFHITREQAKAIVATCPNCQQHALPTVSTGANPRGLNSCELWQTDVTHIQSFGRQKYVHVSVDTFSGAVYAPAHTGESSIDATKHLLQAFSFMGIPKELKTDNGPAYKSKEFGSFLQQWGVEHKTGIPYSPTGQAIVERTHRDIKRVLDQQQQVLKVEPPHIRLSRALFTINFLNCSFDSLNPPILRHFGGSSHRLMKEKPPVLVKDPETWKTVGPYKLVTWGRGYACVSTPSGLKWVPSKWVRPYVPKVSEKSTEVPQVANAAWRRKRRMRSLEEIPFKPPIWNSL</sequence>
<evidence type="ECO:0000313" key="15">
    <source>
        <dbReference type="Ensembl" id="ENSCPVP00000006352.2"/>
    </source>
</evidence>
<dbReference type="Pfam" id="PF02022">
    <property type="entry name" value="Integrase_Zn"/>
    <property type="match status" value="1"/>
</dbReference>
<dbReference type="InterPro" id="IPR043502">
    <property type="entry name" value="DNA/RNA_pol_sf"/>
</dbReference>
<dbReference type="GO" id="GO:0004523">
    <property type="term" value="F:RNA-DNA hybrid ribonuclease activity"/>
    <property type="evidence" value="ECO:0007669"/>
    <property type="project" value="InterPro"/>
</dbReference>
<dbReference type="Gene3D" id="3.10.10.10">
    <property type="entry name" value="HIV Type 1 Reverse Transcriptase, subunit A, domain 1"/>
    <property type="match status" value="1"/>
</dbReference>
<dbReference type="GO" id="GO:0003964">
    <property type="term" value="F:RNA-directed DNA polymerase activity"/>
    <property type="evidence" value="ECO:0007669"/>
    <property type="project" value="UniProtKB-KW"/>
</dbReference>
<dbReference type="InterPro" id="IPR043128">
    <property type="entry name" value="Rev_trsase/Diguanyl_cyclase"/>
</dbReference>
<dbReference type="InterPro" id="IPR000477">
    <property type="entry name" value="RT_dom"/>
</dbReference>
<evidence type="ECO:0000256" key="7">
    <source>
        <dbReference type="ARBA" id="ARBA00022771"/>
    </source>
</evidence>
<dbReference type="InterPro" id="IPR001969">
    <property type="entry name" value="Aspartic_peptidase_AS"/>
</dbReference>
<dbReference type="InterPro" id="IPR034170">
    <property type="entry name" value="Retropepsin-like_cat_dom"/>
</dbReference>
<dbReference type="GO" id="GO:0008270">
    <property type="term" value="F:zinc ion binding"/>
    <property type="evidence" value="ECO:0007669"/>
    <property type="project" value="UniProtKB-KW"/>
</dbReference>
<dbReference type="SUPFAM" id="SSF50630">
    <property type="entry name" value="Acid proteases"/>
    <property type="match status" value="1"/>
</dbReference>
<dbReference type="PROSITE" id="PS50994">
    <property type="entry name" value="INTEGRASE"/>
    <property type="match status" value="1"/>
</dbReference>
<dbReference type="InterPro" id="IPR001584">
    <property type="entry name" value="Integrase_cat-core"/>
</dbReference>
<dbReference type="Proteomes" id="UP000694382">
    <property type="component" value="Unassembled WGS sequence"/>
</dbReference>
<evidence type="ECO:0000256" key="3">
    <source>
        <dbReference type="ARBA" id="ARBA00022695"/>
    </source>
</evidence>
<evidence type="ECO:0000256" key="1">
    <source>
        <dbReference type="ARBA" id="ARBA00010879"/>
    </source>
</evidence>
<dbReference type="InterPro" id="IPR010661">
    <property type="entry name" value="RVT_thumb"/>
</dbReference>
<dbReference type="Pfam" id="PF06817">
    <property type="entry name" value="RVT_thumb"/>
    <property type="match status" value="1"/>
</dbReference>
<dbReference type="PROSITE" id="PS00141">
    <property type="entry name" value="ASP_PROTEASE"/>
    <property type="match status" value="1"/>
</dbReference>
<keyword evidence="7" id="KW-0863">Zinc-finger</keyword>
<dbReference type="PROSITE" id="PS50879">
    <property type="entry name" value="RNASE_H_1"/>
    <property type="match status" value="1"/>
</dbReference>
<dbReference type="PROSITE" id="PS50878">
    <property type="entry name" value="RT_POL"/>
    <property type="match status" value="1"/>
</dbReference>
<dbReference type="InterPro" id="IPR001037">
    <property type="entry name" value="Integrase_C_retrovir"/>
</dbReference>
<proteinExistence type="inferred from homology"/>